<dbReference type="InterPro" id="IPR015915">
    <property type="entry name" value="Kelch-typ_b-propeller"/>
</dbReference>
<feature type="region of interest" description="Disordered" evidence="1">
    <location>
        <begin position="1069"/>
        <end position="1131"/>
    </location>
</feature>
<dbReference type="Gene3D" id="2.60.40.10">
    <property type="entry name" value="Immunoglobulins"/>
    <property type="match status" value="1"/>
</dbReference>
<dbReference type="EMBL" id="QZMU01000001">
    <property type="protein sequence ID" value="RRQ22405.1"/>
    <property type="molecule type" value="Genomic_DNA"/>
</dbReference>
<dbReference type="InterPro" id="IPR011042">
    <property type="entry name" value="6-blade_b-propeller_TolB-like"/>
</dbReference>
<sequence length="1722" mass="186527">MIKWTVPGPFAAALSAGLLTAFFTLPGHTQEPRQARFAQIDYDVVYVRCPRGREPVHMPDGNEYGNWNGVNDIWLSASNNLYQQPGCDLVLHRHDKPAGDPAAEQVLVNCDENAASGRVCSVADPNVSFDGTRIVYTKFEDTRSFITDRGLNGNGGWGETDHLQSVMELYPDGDGPKGKYAHRRGILLEAFDAPAHVYIYDLKTGTERRVSPAGGKFAGRAHPGLDPEWESPIPVMDTGPFFLPDGRIGFTSNRASGFYQFQLFAMDVNGDNLEWLGHRAMGQQLHPAMLSNGKVVYTSQDTMLQRSNNNDYSLFTINPDGSDPFIFAGKTDATHFSYHYVTQLSDGDAVVTLYYDNNNGGMGSLQRFPADPEGPDFEHHNYDPGVWKSGNQLHPFARRGEYRLTPEAPAGDQAADPYVDSGDYWRHPVDGRTVMMNGKFTHPSGAPDNGLLTTYTIGSSSTMGKYYASLQDTLAQIGKDAGIWLFPLAPNGTDPIGHVAEDGMIVVDHPDYHEIMPRAVVPYSRIHGTPEPDNIARNDNLGLTDPRLPAGVPWGLSGASSLYDRETRALNGTPWNAKDGGGFHSGRTYQNLLVQGGELAIFDNEEIAGIRVSLPIPPTPNGFSGNREQWAGKAQYHYLRILGEFPVRKPGVVDGQGNPDTSFMVRIPADTPFLFQTIDKHGMALDIETTSRTVGRGEQQLCVGCHVHTRDGMDPEQSFAKLDAGGPFGDFTRHSAPLFAGVDGQGRVQVAAAETVYPDLPGISARRSLGVDWENGIGEIIQKRCASCHAEGKPAQQLTGLRLDGDTRTYDLLTRNAYVREDGVKINHASKPGDGLTDLDQPGTDRITRHYSCCTVSRWLAMNSARSSMLIWALYGERLDGRDPATGQPPVNSGVPVDPQGREFPEIWPKVAEHADHVAAMPEREKRLLARWVDMGAPLTNVHDDLVRPVLTVTPVQSGGYVSQVLVGLWDDSPLDYGRFRVLADGVDITPAIDGEPTVIPVNLPVAVSEANADEVRISFEIWDRPDRSLSLVQPGVPAANRTRKTYTGRGLLRLAGVDVSATDLPDVMDSIDDANAEPEPAPAPVDDPNTDGSTSDSDSGTVDTTPDEPVVDEPVDEPADPPGAEPVPEPDVDVATVVETASPVLAAGESTQLQWTLMNLSQTSASGVDAYLRLDGELAGFALTGTVAGCERRPDGVRCALGGLAAGERRTITLELTAGGAGEIGVRAELLATEPDGMLSNNLYQDRLAIEASRVDLQLAAVDAPAALQPGEPVSWTLELANRGRDTARGVRLTAVTEAPLKLGMTADNLACSRQGDELECPVPDLAPGEHLPVRVMIMSDTTPEGVARIAVSSADMELTPGDNQWERSYSVNDKGFDLPGLPAAVWTEIPDSRLADAVAGNESEAYLRALTEASSGGAFDSRRGRLLVWGGGGNRFGGNAVYAFDTSRLEWQQVSARSEWLEGDPETGYYRDGLPWARSTYDSLEYVPGEDALCAFGGKALYQATRTTLQNLDCLRLETGEWFRLADVPARVSYGVMTAWDPVSEKVWMHSAGGRGHLLSFDTATRQWDGHGDRSSDPWVSRMTGVIDPKRRLFVAVGKDAGGEPGEIMLWDLKEGESAARRVQTRGEIAITAAKSPGVIYDPDLDRLVAWMGGTDLYVLDLDSLVWQRIEAGVAAGNSGPGRAPSAGTFGRFRYVASSKSYVLVNAVDENVHVIRLADR</sequence>
<feature type="domain" description="Hydrazine synthase alpha subunit middle" evidence="2">
    <location>
        <begin position="634"/>
        <end position="706"/>
    </location>
</feature>
<dbReference type="Proteomes" id="UP000287798">
    <property type="component" value="Unassembled WGS sequence"/>
</dbReference>
<dbReference type="OrthoDB" id="221261at2"/>
<evidence type="ECO:0000313" key="4">
    <source>
        <dbReference type="Proteomes" id="UP000287798"/>
    </source>
</evidence>
<dbReference type="Gene3D" id="2.120.10.80">
    <property type="entry name" value="Kelch-type beta propeller"/>
    <property type="match status" value="1"/>
</dbReference>
<dbReference type="SUPFAM" id="SSF50965">
    <property type="entry name" value="Galactose oxidase, central domain"/>
    <property type="match status" value="1"/>
</dbReference>
<dbReference type="InterPro" id="IPR011043">
    <property type="entry name" value="Gal_Oxase/kelch_b-propeller"/>
</dbReference>
<feature type="compositionally biased region" description="Low complexity" evidence="1">
    <location>
        <begin position="1087"/>
        <end position="1105"/>
    </location>
</feature>
<gene>
    <name evidence="3" type="ORF">D6C00_10895</name>
</gene>
<evidence type="ECO:0000256" key="1">
    <source>
        <dbReference type="SAM" id="MobiDB-lite"/>
    </source>
</evidence>
<name>A0A426QKW7_9GAMM</name>
<feature type="compositionally biased region" description="Acidic residues" evidence="1">
    <location>
        <begin position="1106"/>
        <end position="1120"/>
    </location>
</feature>
<dbReference type="SUPFAM" id="SSF69304">
    <property type="entry name" value="Tricorn protease N-terminal domain"/>
    <property type="match status" value="1"/>
</dbReference>
<dbReference type="InterPro" id="IPR040698">
    <property type="entry name" value="HZS_alpha_mid"/>
</dbReference>
<evidence type="ECO:0000259" key="2">
    <source>
        <dbReference type="Pfam" id="PF18582"/>
    </source>
</evidence>
<comment type="caution">
    <text evidence="3">The sequence shown here is derived from an EMBL/GenBank/DDBJ whole genome shotgun (WGS) entry which is preliminary data.</text>
</comment>
<dbReference type="InterPro" id="IPR013783">
    <property type="entry name" value="Ig-like_fold"/>
</dbReference>
<dbReference type="Pfam" id="PF18582">
    <property type="entry name" value="HZS_alpha"/>
    <property type="match status" value="1"/>
</dbReference>
<evidence type="ECO:0000313" key="3">
    <source>
        <dbReference type="EMBL" id="RRQ22405.1"/>
    </source>
</evidence>
<dbReference type="RefSeq" id="WP_125181746.1">
    <property type="nucleotide sequence ID" value="NZ_QZMU01000001.1"/>
</dbReference>
<feature type="compositionally biased region" description="Pro residues" evidence="1">
    <location>
        <begin position="1121"/>
        <end position="1130"/>
    </location>
</feature>
<dbReference type="Gene3D" id="2.120.10.30">
    <property type="entry name" value="TolB, C-terminal domain"/>
    <property type="match status" value="1"/>
</dbReference>
<accession>A0A426QKW7</accession>
<organism evidence="3 4">
    <name type="scientific">Thiohalobacter thiocyanaticus</name>
    <dbReference type="NCBI Taxonomy" id="585455"/>
    <lineage>
        <taxon>Bacteria</taxon>
        <taxon>Pseudomonadati</taxon>
        <taxon>Pseudomonadota</taxon>
        <taxon>Gammaproteobacteria</taxon>
        <taxon>Thiohalobacterales</taxon>
        <taxon>Thiohalobacteraceae</taxon>
        <taxon>Thiohalobacter</taxon>
    </lineage>
</organism>
<protein>
    <recommendedName>
        <fullName evidence="2">Hydrazine synthase alpha subunit middle domain-containing protein</fullName>
    </recommendedName>
</protein>
<keyword evidence="4" id="KW-1185">Reference proteome</keyword>
<reference evidence="3 4" key="1">
    <citation type="journal article" date="2010" name="Int. J. Syst. Evol. Microbiol.">
        <title>Thiohalobacter thiocyanaticus gen. nov., sp. nov., a moderately halophilic, sulfur-oxidizing gammaproteobacterium from hypersaline lakes, that utilizes thiocyanate.</title>
        <authorList>
            <person name="Sorokin D.Y."/>
            <person name="Kovaleva O.L."/>
            <person name="Tourova T.P."/>
            <person name="Muyzer G."/>
        </authorList>
    </citation>
    <scope>NUCLEOTIDE SEQUENCE [LARGE SCALE GENOMIC DNA]</scope>
    <source>
        <strain evidence="3 4">Hrh1</strain>
    </source>
</reference>
<proteinExistence type="predicted"/>